<dbReference type="SUPFAM" id="SSF51316">
    <property type="entry name" value="Mss4-like"/>
    <property type="match status" value="1"/>
</dbReference>
<dbReference type="FunFam" id="2.170.150.20:FF:000003">
    <property type="entry name" value="Peptide methionine sulfoxide reductase MsrB"/>
    <property type="match status" value="1"/>
</dbReference>
<comment type="function">
    <text evidence="9">Has an important function as a repair enzyme for proteins that have been inactivated by oxidation. Catalyzes the reversible oxidation-reduction of methionine sulfoxide in proteins to methionine.</text>
</comment>
<reference evidence="11 12" key="1">
    <citation type="submission" date="2018-11" db="EMBL/GenBank/DDBJ databases">
        <title>Genomic Encyclopedia of Type Strains, Phase IV (KMG-IV): sequencing the most valuable type-strain genomes for metagenomic binning, comparative biology and taxonomic classification.</title>
        <authorList>
            <person name="Goeker M."/>
        </authorList>
    </citation>
    <scope>NUCLEOTIDE SEQUENCE [LARGE SCALE GENOMIC DNA]</scope>
    <source>
        <strain evidence="11 12">DSM 18090</strain>
    </source>
</reference>
<dbReference type="HAMAP" id="MF_01400">
    <property type="entry name" value="MsrB"/>
    <property type="match status" value="1"/>
</dbReference>
<keyword evidence="4" id="KW-0511">Multifunctional enzyme</keyword>
<protein>
    <recommendedName>
        <fullName evidence="8 9">Multifunctional fusion protein</fullName>
    </recommendedName>
    <domain>
        <recommendedName>
            <fullName evidence="9">Peptide methionine sulfoxide reductase MsrA</fullName>
            <shortName evidence="9">Protein-methionine-S-oxide reductase</shortName>
            <ecNumber evidence="9">1.8.4.11</ecNumber>
        </recommendedName>
        <alternativeName>
            <fullName evidence="9">Peptide-methionine (S)-S-oxide reductase</fullName>
            <shortName evidence="9">Peptide Met(O) reductase</shortName>
        </alternativeName>
    </domain>
    <domain>
        <recommendedName>
            <fullName evidence="8">Peptide methionine sulfoxide reductase MsrB</fullName>
            <ecNumber evidence="8">1.8.4.12</ecNumber>
        </recommendedName>
        <alternativeName>
            <fullName evidence="8">Peptide-methionine (R)-S-oxide reductase</fullName>
        </alternativeName>
    </domain>
</protein>
<dbReference type="InterPro" id="IPR002579">
    <property type="entry name" value="Met_Sox_Rdtase_MsrB_dom"/>
</dbReference>
<evidence type="ECO:0000259" key="10">
    <source>
        <dbReference type="PROSITE" id="PS51790"/>
    </source>
</evidence>
<evidence type="ECO:0000256" key="8">
    <source>
        <dbReference type="HAMAP-Rule" id="MF_01400"/>
    </source>
</evidence>
<comment type="similarity">
    <text evidence="2 8">Belongs to the MsrB Met sulfoxide reductase family.</text>
</comment>
<feature type="active site" description="Nucleophile" evidence="8">
    <location>
        <position position="288"/>
    </location>
</feature>
<dbReference type="AlphaFoldDB" id="A0A3N5BDQ9"/>
<dbReference type="PROSITE" id="PS51790">
    <property type="entry name" value="MSRB"/>
    <property type="match status" value="1"/>
</dbReference>
<dbReference type="Proteomes" id="UP000276443">
    <property type="component" value="Unassembled WGS sequence"/>
</dbReference>
<sequence length="317" mass="36815">MSQLEKATFAGGCFWCMVEPFDRRPGIEKIVSGYTGGHTENPTYEEVCSETTGHVEAVQITFNPNIFPYEDLLEIYWQQIDPTDSEGQFNDRGGSYHPVIFYHNDKQKQLAESSKQALEESGKFNKPVVVEIKKADTFYQAEDYHQDYYRKNAFHYKLYKKGSGREAFIKEHWHDQDKEKLKAQLTDIQYKVTQEDATETPYQNEYWDHEEEGIYVDIVSGEPLFSSKDKYDAGCGWPSFTKPISKIEERMDTSHGMRRIEVRSEYANSHLGHVFEDGPMEEGGLRYCINSAALKFIPVDELEEKGYGKYKVLFEEK</sequence>
<comment type="catalytic activity">
    <reaction evidence="7 9">
        <text>[thioredoxin]-disulfide + L-methionine + H2O = L-methionine (S)-S-oxide + [thioredoxin]-dithiol</text>
        <dbReference type="Rhea" id="RHEA:19993"/>
        <dbReference type="Rhea" id="RHEA-COMP:10698"/>
        <dbReference type="Rhea" id="RHEA-COMP:10700"/>
        <dbReference type="ChEBI" id="CHEBI:15377"/>
        <dbReference type="ChEBI" id="CHEBI:29950"/>
        <dbReference type="ChEBI" id="CHEBI:50058"/>
        <dbReference type="ChEBI" id="CHEBI:57844"/>
        <dbReference type="ChEBI" id="CHEBI:58772"/>
        <dbReference type="EC" id="1.8.4.11"/>
    </reaction>
</comment>
<dbReference type="Gene3D" id="3.30.1060.10">
    <property type="entry name" value="Peptide methionine sulphoxide reductase MsrA"/>
    <property type="match status" value="1"/>
</dbReference>
<dbReference type="InterPro" id="IPR036509">
    <property type="entry name" value="Met_Sox_Rdtase_MsrA_sf"/>
</dbReference>
<dbReference type="EMBL" id="RKRF01000007">
    <property type="protein sequence ID" value="RPF55826.1"/>
    <property type="molecule type" value="Genomic_DNA"/>
</dbReference>
<dbReference type="NCBIfam" id="TIGR00357">
    <property type="entry name" value="peptide-methionine (R)-S-oxide reductase MsrB"/>
    <property type="match status" value="1"/>
</dbReference>
<proteinExistence type="inferred from homology"/>
<evidence type="ECO:0000256" key="5">
    <source>
        <dbReference type="ARBA" id="ARBA00047806"/>
    </source>
</evidence>
<dbReference type="Gene3D" id="2.170.150.20">
    <property type="entry name" value="Peptide methionine sulfoxide reductase"/>
    <property type="match status" value="1"/>
</dbReference>
<accession>A0A3N5BDQ9</accession>
<organism evidence="11 12">
    <name type="scientific">Aquisalibacillus elongatus</name>
    <dbReference type="NCBI Taxonomy" id="485577"/>
    <lineage>
        <taxon>Bacteria</taxon>
        <taxon>Bacillati</taxon>
        <taxon>Bacillota</taxon>
        <taxon>Bacilli</taxon>
        <taxon>Bacillales</taxon>
        <taxon>Bacillaceae</taxon>
        <taxon>Aquisalibacillus</taxon>
    </lineage>
</organism>
<dbReference type="NCBIfam" id="TIGR00401">
    <property type="entry name" value="msrA"/>
    <property type="match status" value="1"/>
</dbReference>
<evidence type="ECO:0000256" key="3">
    <source>
        <dbReference type="ARBA" id="ARBA00023002"/>
    </source>
</evidence>
<evidence type="ECO:0000256" key="4">
    <source>
        <dbReference type="ARBA" id="ARBA00023268"/>
    </source>
</evidence>
<feature type="domain" description="MsrB" evidence="10">
    <location>
        <begin position="178"/>
        <end position="299"/>
    </location>
</feature>
<dbReference type="GO" id="GO:0033744">
    <property type="term" value="F:L-methionine:thioredoxin-disulfide S-oxidoreductase activity"/>
    <property type="evidence" value="ECO:0007669"/>
    <property type="project" value="RHEA"/>
</dbReference>
<evidence type="ECO:0000256" key="2">
    <source>
        <dbReference type="ARBA" id="ARBA00007174"/>
    </source>
</evidence>
<dbReference type="Pfam" id="PF01641">
    <property type="entry name" value="SelR"/>
    <property type="match status" value="1"/>
</dbReference>
<dbReference type="RefSeq" id="WP_124219768.1">
    <property type="nucleotide sequence ID" value="NZ_RKRF01000007.1"/>
</dbReference>
<comment type="caution">
    <text evidence="8">Lacks conserved residue(s) required for the propagation of feature annotation.</text>
</comment>
<gene>
    <name evidence="8" type="primary">msrB</name>
    <name evidence="9" type="synonym">msrA</name>
    <name evidence="11" type="ORF">EDC24_0711</name>
</gene>
<dbReference type="GO" id="GO:0033743">
    <property type="term" value="F:peptide-methionine (R)-S-oxide reductase activity"/>
    <property type="evidence" value="ECO:0007669"/>
    <property type="project" value="UniProtKB-UniRule"/>
</dbReference>
<dbReference type="InterPro" id="IPR002569">
    <property type="entry name" value="Met_Sox_Rdtase_MsrA_dom"/>
</dbReference>
<evidence type="ECO:0000256" key="7">
    <source>
        <dbReference type="ARBA" id="ARBA00048782"/>
    </source>
</evidence>
<dbReference type="FunFam" id="3.30.1060.10:FF:000003">
    <property type="entry name" value="Peptide methionine sulfoxide reductase MsrA"/>
    <property type="match status" value="1"/>
</dbReference>
<dbReference type="GO" id="GO:0008113">
    <property type="term" value="F:peptide-methionine (S)-S-oxide reductase activity"/>
    <property type="evidence" value="ECO:0007669"/>
    <property type="project" value="UniProtKB-UniRule"/>
</dbReference>
<keyword evidence="3 8" id="KW-0560">Oxidoreductase</keyword>
<dbReference type="EC" id="1.8.4.12" evidence="8"/>
<evidence type="ECO:0000256" key="9">
    <source>
        <dbReference type="HAMAP-Rule" id="MF_01401"/>
    </source>
</evidence>
<evidence type="ECO:0000256" key="1">
    <source>
        <dbReference type="ARBA" id="ARBA00005591"/>
    </source>
</evidence>
<dbReference type="SUPFAM" id="SSF55068">
    <property type="entry name" value="Peptide methionine sulfoxide reductase"/>
    <property type="match status" value="1"/>
</dbReference>
<dbReference type="HAMAP" id="MF_01401">
    <property type="entry name" value="MsrA"/>
    <property type="match status" value="1"/>
</dbReference>
<evidence type="ECO:0000313" key="11">
    <source>
        <dbReference type="EMBL" id="RPF55826.1"/>
    </source>
</evidence>
<feature type="active site" evidence="9">
    <location>
        <position position="13"/>
    </location>
</feature>
<evidence type="ECO:0000313" key="12">
    <source>
        <dbReference type="Proteomes" id="UP000276443"/>
    </source>
</evidence>
<comment type="catalytic activity">
    <reaction evidence="6 8">
        <text>L-methionyl-[protein] + [thioredoxin]-disulfide + H2O = L-methionyl-(R)-S-oxide-[protein] + [thioredoxin]-dithiol</text>
        <dbReference type="Rhea" id="RHEA:24164"/>
        <dbReference type="Rhea" id="RHEA-COMP:10698"/>
        <dbReference type="Rhea" id="RHEA-COMP:10700"/>
        <dbReference type="Rhea" id="RHEA-COMP:12313"/>
        <dbReference type="Rhea" id="RHEA-COMP:12314"/>
        <dbReference type="ChEBI" id="CHEBI:15377"/>
        <dbReference type="ChEBI" id="CHEBI:16044"/>
        <dbReference type="ChEBI" id="CHEBI:29950"/>
        <dbReference type="ChEBI" id="CHEBI:45764"/>
        <dbReference type="ChEBI" id="CHEBI:50058"/>
        <dbReference type="EC" id="1.8.4.12"/>
    </reaction>
</comment>
<dbReference type="InterPro" id="IPR011057">
    <property type="entry name" value="Mss4-like_sf"/>
</dbReference>
<evidence type="ECO:0000256" key="6">
    <source>
        <dbReference type="ARBA" id="ARBA00048488"/>
    </source>
</evidence>
<dbReference type="PANTHER" id="PTHR43774:SF1">
    <property type="entry name" value="PEPTIDE METHIONINE SULFOXIDE REDUCTASE MSRA 2"/>
    <property type="match status" value="1"/>
</dbReference>
<comment type="catalytic activity">
    <reaction evidence="5 9">
        <text>L-methionyl-[protein] + [thioredoxin]-disulfide + H2O = L-methionyl-(S)-S-oxide-[protein] + [thioredoxin]-dithiol</text>
        <dbReference type="Rhea" id="RHEA:14217"/>
        <dbReference type="Rhea" id="RHEA-COMP:10698"/>
        <dbReference type="Rhea" id="RHEA-COMP:10700"/>
        <dbReference type="Rhea" id="RHEA-COMP:12313"/>
        <dbReference type="Rhea" id="RHEA-COMP:12315"/>
        <dbReference type="ChEBI" id="CHEBI:15377"/>
        <dbReference type="ChEBI" id="CHEBI:16044"/>
        <dbReference type="ChEBI" id="CHEBI:29950"/>
        <dbReference type="ChEBI" id="CHEBI:44120"/>
        <dbReference type="ChEBI" id="CHEBI:50058"/>
        <dbReference type="EC" id="1.8.4.11"/>
    </reaction>
</comment>
<keyword evidence="12" id="KW-1185">Reference proteome</keyword>
<name>A0A3N5BDQ9_9BACI</name>
<comment type="caution">
    <text evidence="11">The sequence shown here is derived from an EMBL/GenBank/DDBJ whole genome shotgun (WGS) entry which is preliminary data.</text>
</comment>
<dbReference type="Pfam" id="PF01625">
    <property type="entry name" value="PMSR"/>
    <property type="match status" value="1"/>
</dbReference>
<dbReference type="OrthoDB" id="4174719at2"/>
<dbReference type="PANTHER" id="PTHR43774">
    <property type="entry name" value="PEPTIDE METHIONINE SULFOXIDE REDUCTASE"/>
    <property type="match status" value="1"/>
</dbReference>
<dbReference type="EC" id="1.8.4.11" evidence="9"/>
<comment type="similarity">
    <text evidence="1 9">Belongs to the MsrA Met sulfoxide reductase family.</text>
</comment>